<organism evidence="2 3">
    <name type="scientific">Diaporthe australafricana</name>
    <dbReference type="NCBI Taxonomy" id="127596"/>
    <lineage>
        <taxon>Eukaryota</taxon>
        <taxon>Fungi</taxon>
        <taxon>Dikarya</taxon>
        <taxon>Ascomycota</taxon>
        <taxon>Pezizomycotina</taxon>
        <taxon>Sordariomycetes</taxon>
        <taxon>Sordariomycetidae</taxon>
        <taxon>Diaporthales</taxon>
        <taxon>Diaporthaceae</taxon>
        <taxon>Diaporthe</taxon>
    </lineage>
</organism>
<dbReference type="SUPFAM" id="SSF53955">
    <property type="entry name" value="Lysozyme-like"/>
    <property type="match status" value="1"/>
</dbReference>
<accession>A0ABR3WA21</accession>
<feature type="signal peptide" evidence="1">
    <location>
        <begin position="1"/>
        <end position="15"/>
    </location>
</feature>
<dbReference type="Proteomes" id="UP001583177">
    <property type="component" value="Unassembled WGS sequence"/>
</dbReference>
<evidence type="ECO:0000313" key="2">
    <source>
        <dbReference type="EMBL" id="KAL1856913.1"/>
    </source>
</evidence>
<keyword evidence="1" id="KW-0732">Signal</keyword>
<keyword evidence="3" id="KW-1185">Reference proteome</keyword>
<evidence type="ECO:0000256" key="1">
    <source>
        <dbReference type="SAM" id="SignalP"/>
    </source>
</evidence>
<comment type="caution">
    <text evidence="2">The sequence shown here is derived from an EMBL/GenBank/DDBJ whole genome shotgun (WGS) entry which is preliminary data.</text>
</comment>
<gene>
    <name evidence="2" type="ORF">Daus18300_010567</name>
</gene>
<feature type="chain" id="PRO_5047483406" description="Transglycosylase SLT domain-containing protein" evidence="1">
    <location>
        <begin position="16"/>
        <end position="226"/>
    </location>
</feature>
<dbReference type="Gene3D" id="1.10.530.10">
    <property type="match status" value="1"/>
</dbReference>
<protein>
    <recommendedName>
        <fullName evidence="4">Transglycosylase SLT domain-containing protein</fullName>
    </recommendedName>
</protein>
<sequence>MIFFIQIIFAVLAYGLPITFAPPNVLPDADGGQFALPKDLTNNFPRGSNFYSGPWSNFPAMSAWKGFDDMFNANKASMLAAGSTSQDVDRLYVAITSVANSFSIDARVLLAVMMEESGGDVGVVTTWNADGQPTGGLMQASGCHGYDGKNNLEQADITYMVDCGTQHYKLNLANWGSQNAPESIYPALREYNSGSVIASDLSTAPNGVGNPTYVSDLADRLLGWVN</sequence>
<evidence type="ECO:0008006" key="4">
    <source>
        <dbReference type="Google" id="ProtNLM"/>
    </source>
</evidence>
<name>A0ABR3WA21_9PEZI</name>
<dbReference type="InterPro" id="IPR023346">
    <property type="entry name" value="Lysozyme-like_dom_sf"/>
</dbReference>
<reference evidence="2 3" key="1">
    <citation type="journal article" date="2024" name="IMA Fungus">
        <title>IMA Genome - F19 : A genome assembly and annotation guide to empower mycologists, including annotated draft genome sequences of Ceratocystis pirilliformis, Diaporthe australafricana, Fusarium ophioides, Paecilomyces lecythidis, and Sporothrix stenoceras.</title>
        <authorList>
            <person name="Aylward J."/>
            <person name="Wilson A.M."/>
            <person name="Visagie C.M."/>
            <person name="Spraker J."/>
            <person name="Barnes I."/>
            <person name="Buitendag C."/>
            <person name="Ceriani C."/>
            <person name="Del Mar Angel L."/>
            <person name="du Plessis D."/>
            <person name="Fuchs T."/>
            <person name="Gasser K."/>
            <person name="Kramer D."/>
            <person name="Li W."/>
            <person name="Munsamy K."/>
            <person name="Piso A."/>
            <person name="Price J.L."/>
            <person name="Sonnekus B."/>
            <person name="Thomas C."/>
            <person name="van der Nest A."/>
            <person name="van Dijk A."/>
            <person name="van Heerden A."/>
            <person name="van Vuuren N."/>
            <person name="Yilmaz N."/>
            <person name="Duong T.A."/>
            <person name="van der Merwe N.A."/>
            <person name="Wingfield M.J."/>
            <person name="Wingfield B.D."/>
        </authorList>
    </citation>
    <scope>NUCLEOTIDE SEQUENCE [LARGE SCALE GENOMIC DNA]</scope>
    <source>
        <strain evidence="2 3">CMW 18300</strain>
    </source>
</reference>
<proteinExistence type="predicted"/>
<evidence type="ECO:0000313" key="3">
    <source>
        <dbReference type="Proteomes" id="UP001583177"/>
    </source>
</evidence>
<dbReference type="EMBL" id="JAWRVE010000118">
    <property type="protein sequence ID" value="KAL1856913.1"/>
    <property type="molecule type" value="Genomic_DNA"/>
</dbReference>